<keyword evidence="1" id="KW-0732">Signal</keyword>
<dbReference type="AlphaFoldDB" id="A0AAE3SI21"/>
<evidence type="ECO:0000313" key="2">
    <source>
        <dbReference type="EMBL" id="MCW3804187.1"/>
    </source>
</evidence>
<keyword evidence="3" id="KW-1185">Reference proteome</keyword>
<sequence>MKPSRLLLIVVLLTNTCFCFSQGISDELKSWLSTNELSKIKKAELRIDQGEQILFSHQLRNLTDTIVKEEVNYLSLSQNLVVDKKFGRLLMETKEYFATGFGSKLEIYKKYLDHYTKIDTLGKFKTVHALNDSIDIYISDANFYSDKSGVKGNLIIAANAVHKSNVNLQSAVLLCEKALLRLKNRQYDIEENVQPDVIKLVVQSVDKEKEEVRDGIVPVVVEKKDEEEVVQAEPETIIAVIEKDDVKQEEKTVEPKKAVYFTVQILADKKPVSDSKIRTIYKGSLPVVENQGDGWYRYSLGKFDSYPAAKKALAESQVKGYVVAYKNTDRISVREAISLISK</sequence>
<evidence type="ECO:0000313" key="3">
    <source>
        <dbReference type="Proteomes" id="UP001207408"/>
    </source>
</evidence>
<organism evidence="2 3">
    <name type="scientific">Plebeiibacterium marinum</name>
    <dbReference type="NCBI Taxonomy" id="2992111"/>
    <lineage>
        <taxon>Bacteria</taxon>
        <taxon>Pseudomonadati</taxon>
        <taxon>Bacteroidota</taxon>
        <taxon>Bacteroidia</taxon>
        <taxon>Marinilabiliales</taxon>
        <taxon>Marinilabiliaceae</taxon>
        <taxon>Plebeiibacterium</taxon>
    </lineage>
</organism>
<evidence type="ECO:0000256" key="1">
    <source>
        <dbReference type="SAM" id="SignalP"/>
    </source>
</evidence>
<comment type="caution">
    <text evidence="2">The sequence shown here is derived from an EMBL/GenBank/DDBJ whole genome shotgun (WGS) entry which is preliminary data.</text>
</comment>
<gene>
    <name evidence="2" type="ORF">OM074_01050</name>
</gene>
<name>A0AAE3SI21_9BACT</name>
<protein>
    <submittedName>
        <fullName evidence="2">SPOR domain-containing protein</fullName>
    </submittedName>
</protein>
<accession>A0AAE3SI21</accession>
<proteinExistence type="predicted"/>
<dbReference type="RefSeq" id="WP_301197410.1">
    <property type="nucleotide sequence ID" value="NZ_JAPDPI010000001.1"/>
</dbReference>
<dbReference type="EMBL" id="JAPDPI010000001">
    <property type="protein sequence ID" value="MCW3804187.1"/>
    <property type="molecule type" value="Genomic_DNA"/>
</dbReference>
<feature type="chain" id="PRO_5042203205" evidence="1">
    <location>
        <begin position="22"/>
        <end position="342"/>
    </location>
</feature>
<feature type="signal peptide" evidence="1">
    <location>
        <begin position="1"/>
        <end position="21"/>
    </location>
</feature>
<dbReference type="Proteomes" id="UP001207408">
    <property type="component" value="Unassembled WGS sequence"/>
</dbReference>
<reference evidence="2" key="1">
    <citation type="submission" date="2022-10" db="EMBL/GenBank/DDBJ databases">
        <authorList>
            <person name="Yu W.X."/>
        </authorList>
    </citation>
    <scope>NUCLEOTIDE SEQUENCE</scope>
    <source>
        <strain evidence="2">D04</strain>
    </source>
</reference>